<dbReference type="RefSeq" id="WP_182539844.1">
    <property type="nucleotide sequence ID" value="NZ_JACGXA010000001.1"/>
</dbReference>
<dbReference type="Proteomes" id="UP000580910">
    <property type="component" value="Unassembled WGS sequence"/>
</dbReference>
<dbReference type="InterPro" id="IPR000700">
    <property type="entry name" value="PAS-assoc_C"/>
</dbReference>
<evidence type="ECO:0000256" key="6">
    <source>
        <dbReference type="SAM" id="MobiDB-lite"/>
    </source>
</evidence>
<dbReference type="CDD" id="cd00130">
    <property type="entry name" value="PAS"/>
    <property type="match status" value="1"/>
</dbReference>
<dbReference type="PROSITE" id="PS50113">
    <property type="entry name" value="PAC"/>
    <property type="match status" value="1"/>
</dbReference>
<feature type="region of interest" description="Disordered" evidence="6">
    <location>
        <begin position="271"/>
        <end position="290"/>
    </location>
</feature>
<comment type="catalytic activity">
    <reaction evidence="1">
        <text>ATP + protein L-histidine = ADP + protein N-phospho-L-histidine.</text>
        <dbReference type="EC" id="2.7.13.3"/>
    </reaction>
</comment>
<dbReference type="PANTHER" id="PTHR43304:SF1">
    <property type="entry name" value="PAC DOMAIN-CONTAINING PROTEIN"/>
    <property type="match status" value="1"/>
</dbReference>
<evidence type="ECO:0000256" key="3">
    <source>
        <dbReference type="ARBA" id="ARBA00022553"/>
    </source>
</evidence>
<organism evidence="8 9">
    <name type="scientific">Nocardioides ginsengisegetis</name>
    <dbReference type="NCBI Taxonomy" id="661491"/>
    <lineage>
        <taxon>Bacteria</taxon>
        <taxon>Bacillati</taxon>
        <taxon>Actinomycetota</taxon>
        <taxon>Actinomycetes</taxon>
        <taxon>Propionibacteriales</taxon>
        <taxon>Nocardioidaceae</taxon>
        <taxon>Nocardioides</taxon>
    </lineage>
</organism>
<dbReference type="InterPro" id="IPR035965">
    <property type="entry name" value="PAS-like_dom_sf"/>
</dbReference>
<dbReference type="SMART" id="SM00086">
    <property type="entry name" value="PAC"/>
    <property type="match status" value="1"/>
</dbReference>
<keyword evidence="9" id="KW-1185">Reference proteome</keyword>
<dbReference type="EMBL" id="JACGXA010000001">
    <property type="protein sequence ID" value="MBA8804362.1"/>
    <property type="molecule type" value="Genomic_DNA"/>
</dbReference>
<name>A0A7W3J133_9ACTN</name>
<dbReference type="SUPFAM" id="SSF55785">
    <property type="entry name" value="PYP-like sensor domain (PAS domain)"/>
    <property type="match status" value="1"/>
</dbReference>
<dbReference type="AlphaFoldDB" id="A0A7W3J133"/>
<gene>
    <name evidence="8" type="ORF">FB382_002653</name>
</gene>
<dbReference type="EC" id="2.7.13.3" evidence="2"/>
<evidence type="ECO:0000256" key="4">
    <source>
        <dbReference type="ARBA" id="ARBA00022679"/>
    </source>
</evidence>
<reference evidence="8 9" key="1">
    <citation type="submission" date="2020-07" db="EMBL/GenBank/DDBJ databases">
        <title>Sequencing the genomes of 1000 actinobacteria strains.</title>
        <authorList>
            <person name="Klenk H.-P."/>
        </authorList>
    </citation>
    <scope>NUCLEOTIDE SEQUENCE [LARGE SCALE GENOMIC DNA]</scope>
    <source>
        <strain evidence="8 9">DSM 21349</strain>
    </source>
</reference>
<protein>
    <recommendedName>
        <fullName evidence="2">histidine kinase</fullName>
        <ecNumber evidence="2">2.7.13.3</ecNumber>
    </recommendedName>
</protein>
<feature type="domain" description="PAC" evidence="7">
    <location>
        <begin position="154"/>
        <end position="206"/>
    </location>
</feature>
<dbReference type="Gene3D" id="3.30.450.20">
    <property type="entry name" value="PAS domain"/>
    <property type="match status" value="1"/>
</dbReference>
<evidence type="ECO:0000256" key="1">
    <source>
        <dbReference type="ARBA" id="ARBA00000085"/>
    </source>
</evidence>
<dbReference type="PANTHER" id="PTHR43304">
    <property type="entry name" value="PHYTOCHROME-LIKE PROTEIN CPH1"/>
    <property type="match status" value="1"/>
</dbReference>
<evidence type="ECO:0000313" key="8">
    <source>
        <dbReference type="EMBL" id="MBA8804362.1"/>
    </source>
</evidence>
<keyword evidence="4" id="KW-0808">Transferase</keyword>
<dbReference type="InterPro" id="IPR052162">
    <property type="entry name" value="Sensor_kinase/Photoreceptor"/>
</dbReference>
<evidence type="ECO:0000313" key="9">
    <source>
        <dbReference type="Proteomes" id="UP000580910"/>
    </source>
</evidence>
<dbReference type="NCBIfam" id="TIGR00229">
    <property type="entry name" value="sensory_box"/>
    <property type="match status" value="1"/>
</dbReference>
<dbReference type="Pfam" id="PF08447">
    <property type="entry name" value="PAS_3"/>
    <property type="match status" value="1"/>
</dbReference>
<comment type="caution">
    <text evidence="8">The sequence shown here is derived from an EMBL/GenBank/DDBJ whole genome shotgun (WGS) entry which is preliminary data.</text>
</comment>
<sequence>MGTSPESLLLSLARICASATSGTRLLAEAADPLTQLAGVPANELLAGTAEIEDETVEIALSLVDQALARLDAESALRDLNARIDNAQQLANMGDYDWHIATDTNRWSDQLFRIYGHEPQAFEPNYEKFLSFIHPHDRDRITAIHQHAYSTGEPYEMIERIVRPDGEVRYLSSNGQVITDDNGKPVRMRGTCIDITDRVLAEQEREAQASRAQEEQVRRRAALEINDNVVQGLTAAIYALEMDDAESSGTFLRRTLNSARQMITDLVAPLDGDELNPGDLVRTRPSSLDEA</sequence>
<dbReference type="InterPro" id="IPR001610">
    <property type="entry name" value="PAC"/>
</dbReference>
<evidence type="ECO:0000256" key="2">
    <source>
        <dbReference type="ARBA" id="ARBA00012438"/>
    </source>
</evidence>
<dbReference type="Gene3D" id="2.10.70.100">
    <property type="match status" value="1"/>
</dbReference>
<evidence type="ECO:0000259" key="7">
    <source>
        <dbReference type="PROSITE" id="PS50113"/>
    </source>
</evidence>
<dbReference type="GO" id="GO:0004673">
    <property type="term" value="F:protein histidine kinase activity"/>
    <property type="evidence" value="ECO:0007669"/>
    <property type="project" value="UniProtKB-EC"/>
</dbReference>
<keyword evidence="3" id="KW-0597">Phosphoprotein</keyword>
<dbReference type="InterPro" id="IPR000014">
    <property type="entry name" value="PAS"/>
</dbReference>
<accession>A0A7W3J133</accession>
<dbReference type="InterPro" id="IPR013655">
    <property type="entry name" value="PAS_fold_3"/>
</dbReference>
<proteinExistence type="predicted"/>
<keyword evidence="5" id="KW-0418">Kinase</keyword>
<evidence type="ECO:0000256" key="5">
    <source>
        <dbReference type="ARBA" id="ARBA00022777"/>
    </source>
</evidence>